<reference evidence="1" key="1">
    <citation type="submission" date="2014-12" db="EMBL/GenBank/DDBJ databases">
        <title>Insight into the proteome of Arion vulgaris.</title>
        <authorList>
            <person name="Aradska J."/>
            <person name="Bulat T."/>
            <person name="Smidak R."/>
            <person name="Sarate P."/>
            <person name="Gangsoo J."/>
            <person name="Sialana F."/>
            <person name="Bilban M."/>
            <person name="Lubec G."/>
        </authorList>
    </citation>
    <scope>NUCLEOTIDE SEQUENCE</scope>
    <source>
        <tissue evidence="1">Skin</tissue>
    </source>
</reference>
<name>A0A0B6Z0Q3_9EUPU</name>
<organism evidence="1">
    <name type="scientific">Arion vulgaris</name>
    <dbReference type="NCBI Taxonomy" id="1028688"/>
    <lineage>
        <taxon>Eukaryota</taxon>
        <taxon>Metazoa</taxon>
        <taxon>Spiralia</taxon>
        <taxon>Lophotrochozoa</taxon>
        <taxon>Mollusca</taxon>
        <taxon>Gastropoda</taxon>
        <taxon>Heterobranchia</taxon>
        <taxon>Euthyneura</taxon>
        <taxon>Panpulmonata</taxon>
        <taxon>Eupulmonata</taxon>
        <taxon>Stylommatophora</taxon>
        <taxon>Helicina</taxon>
        <taxon>Arionoidea</taxon>
        <taxon>Arionidae</taxon>
        <taxon>Arion</taxon>
    </lineage>
</organism>
<dbReference type="AlphaFoldDB" id="A0A0B6Z0Q3"/>
<accession>A0A0B6Z0Q3</accession>
<dbReference type="EMBL" id="HACG01015309">
    <property type="protein sequence ID" value="CEK62174.1"/>
    <property type="molecule type" value="Transcribed_RNA"/>
</dbReference>
<sequence length="50" mass="5783">MHFSDICTKCLPYLMKQNICLRTLMFDDTFPATELGEIFRDSLCASVFIC</sequence>
<evidence type="ECO:0000313" key="1">
    <source>
        <dbReference type="EMBL" id="CEK62174.1"/>
    </source>
</evidence>
<gene>
    <name evidence="1" type="primary">ORF44429</name>
</gene>
<proteinExistence type="predicted"/>
<protein>
    <submittedName>
        <fullName evidence="1">Uncharacterized protein</fullName>
    </submittedName>
</protein>